<dbReference type="GO" id="GO:0005506">
    <property type="term" value="F:iron ion binding"/>
    <property type="evidence" value="ECO:0007669"/>
    <property type="project" value="InterPro"/>
</dbReference>
<dbReference type="GO" id="GO:0004497">
    <property type="term" value="F:monooxygenase activity"/>
    <property type="evidence" value="ECO:0007669"/>
    <property type="project" value="UniProtKB-KW"/>
</dbReference>
<evidence type="ECO:0000256" key="3">
    <source>
        <dbReference type="ARBA" id="ARBA00022617"/>
    </source>
</evidence>
<dbReference type="EMBL" id="CAJMWT010005065">
    <property type="protein sequence ID" value="CAE6500921.1"/>
    <property type="molecule type" value="Genomic_DNA"/>
</dbReference>
<keyword evidence="3 8" id="KW-0349">Heme</keyword>
<dbReference type="InterPro" id="IPR017972">
    <property type="entry name" value="Cyt_P450_CS"/>
</dbReference>
<accession>A0A8H3HBJ9</accession>
<dbReference type="InterPro" id="IPR036396">
    <property type="entry name" value="Cyt_P450_sf"/>
</dbReference>
<keyword evidence="5 9" id="KW-0560">Oxidoreductase</keyword>
<gene>
    <name evidence="10" type="ORF">RDB_LOCUS139491</name>
</gene>
<dbReference type="PANTHER" id="PTHR24287:SF1">
    <property type="entry name" value="P450, PUTATIVE (EUROFUNG)-RELATED"/>
    <property type="match status" value="1"/>
</dbReference>
<keyword evidence="7 9" id="KW-0503">Monooxygenase</keyword>
<feature type="binding site" description="axial binding residue" evidence="8">
    <location>
        <position position="131"/>
    </location>
    <ligand>
        <name>heme</name>
        <dbReference type="ChEBI" id="CHEBI:30413"/>
    </ligand>
    <ligandPart>
        <name>Fe</name>
        <dbReference type="ChEBI" id="CHEBI:18248"/>
    </ligandPart>
</feature>
<keyword evidence="6 8" id="KW-0408">Iron</keyword>
<dbReference type="InterPro" id="IPR002401">
    <property type="entry name" value="Cyt_P450_E_grp-I"/>
</dbReference>
<dbReference type="Proteomes" id="UP000663843">
    <property type="component" value="Unassembled WGS sequence"/>
</dbReference>
<evidence type="ECO:0000313" key="10">
    <source>
        <dbReference type="EMBL" id="CAE6500921.1"/>
    </source>
</evidence>
<evidence type="ECO:0000256" key="5">
    <source>
        <dbReference type="ARBA" id="ARBA00023002"/>
    </source>
</evidence>
<name>A0A8H3HBJ9_9AGAM</name>
<dbReference type="Gene3D" id="1.10.630.10">
    <property type="entry name" value="Cytochrome P450"/>
    <property type="match status" value="1"/>
</dbReference>
<dbReference type="PANTHER" id="PTHR24287">
    <property type="entry name" value="P450, PUTATIVE (EUROFUNG)-RELATED"/>
    <property type="match status" value="1"/>
</dbReference>
<comment type="similarity">
    <text evidence="2 9">Belongs to the cytochrome P450 family.</text>
</comment>
<protein>
    <submittedName>
        <fullName evidence="10">Uncharacterized protein</fullName>
    </submittedName>
</protein>
<keyword evidence="4 8" id="KW-0479">Metal-binding</keyword>
<evidence type="ECO:0000256" key="4">
    <source>
        <dbReference type="ARBA" id="ARBA00022723"/>
    </source>
</evidence>
<comment type="caution">
    <text evidence="10">The sequence shown here is derived from an EMBL/GenBank/DDBJ whole genome shotgun (WGS) entry which is preliminary data.</text>
</comment>
<dbReference type="AlphaFoldDB" id="A0A8H3HBJ9"/>
<comment type="cofactor">
    <cofactor evidence="1 8">
        <name>heme</name>
        <dbReference type="ChEBI" id="CHEBI:30413"/>
    </cofactor>
</comment>
<dbReference type="Pfam" id="PF00067">
    <property type="entry name" value="p450"/>
    <property type="match status" value="1"/>
</dbReference>
<evidence type="ECO:0000256" key="7">
    <source>
        <dbReference type="ARBA" id="ARBA00023033"/>
    </source>
</evidence>
<sequence>MLATNPHVLAKLRAEILEHVGKNSYPTFENFREMKYLRAVINEVLRLYSPVPLNQRQCVKSTVFKSEGKQYFIPAGASVIYSVLFMHTRKDLWGDDAEVFDPERWLDDRYKKYVLPNPFIFLPFNAGPRICLGQQFAYNEISFFLTRLLQRIDQISLAPDAQPLETHPPAAWAKGPGRRATEKIWPKSHVTLYSYGGLWVRMKEAANN</sequence>
<evidence type="ECO:0000256" key="8">
    <source>
        <dbReference type="PIRSR" id="PIRSR602401-1"/>
    </source>
</evidence>
<evidence type="ECO:0000256" key="9">
    <source>
        <dbReference type="RuleBase" id="RU000461"/>
    </source>
</evidence>
<dbReference type="GO" id="GO:0016705">
    <property type="term" value="F:oxidoreductase activity, acting on paired donors, with incorporation or reduction of molecular oxygen"/>
    <property type="evidence" value="ECO:0007669"/>
    <property type="project" value="InterPro"/>
</dbReference>
<dbReference type="PRINTS" id="PR00385">
    <property type="entry name" value="P450"/>
</dbReference>
<evidence type="ECO:0000313" key="11">
    <source>
        <dbReference type="Proteomes" id="UP000663843"/>
    </source>
</evidence>
<dbReference type="PRINTS" id="PR00463">
    <property type="entry name" value="EP450I"/>
</dbReference>
<evidence type="ECO:0000256" key="1">
    <source>
        <dbReference type="ARBA" id="ARBA00001971"/>
    </source>
</evidence>
<dbReference type="PROSITE" id="PS00086">
    <property type="entry name" value="CYTOCHROME_P450"/>
    <property type="match status" value="1"/>
</dbReference>
<dbReference type="InterPro" id="IPR001128">
    <property type="entry name" value="Cyt_P450"/>
</dbReference>
<dbReference type="SUPFAM" id="SSF48264">
    <property type="entry name" value="Cytochrome P450"/>
    <property type="match status" value="1"/>
</dbReference>
<dbReference type="InterPro" id="IPR047146">
    <property type="entry name" value="Cyt_P450_E_CYP52_fungi"/>
</dbReference>
<proteinExistence type="inferred from homology"/>
<evidence type="ECO:0000256" key="2">
    <source>
        <dbReference type="ARBA" id="ARBA00010617"/>
    </source>
</evidence>
<reference evidence="10" key="1">
    <citation type="submission" date="2021-01" db="EMBL/GenBank/DDBJ databases">
        <authorList>
            <person name="Kaushik A."/>
        </authorList>
    </citation>
    <scope>NUCLEOTIDE SEQUENCE</scope>
    <source>
        <strain evidence="10">AG2-2IIIB</strain>
    </source>
</reference>
<organism evidence="10 11">
    <name type="scientific">Rhizoctonia solani</name>
    <dbReference type="NCBI Taxonomy" id="456999"/>
    <lineage>
        <taxon>Eukaryota</taxon>
        <taxon>Fungi</taxon>
        <taxon>Dikarya</taxon>
        <taxon>Basidiomycota</taxon>
        <taxon>Agaricomycotina</taxon>
        <taxon>Agaricomycetes</taxon>
        <taxon>Cantharellales</taxon>
        <taxon>Ceratobasidiaceae</taxon>
        <taxon>Rhizoctonia</taxon>
    </lineage>
</organism>
<dbReference type="GO" id="GO:0020037">
    <property type="term" value="F:heme binding"/>
    <property type="evidence" value="ECO:0007669"/>
    <property type="project" value="InterPro"/>
</dbReference>
<evidence type="ECO:0000256" key="6">
    <source>
        <dbReference type="ARBA" id="ARBA00023004"/>
    </source>
</evidence>